<organism evidence="2 3">
    <name type="scientific">Volvox africanus</name>
    <dbReference type="NCBI Taxonomy" id="51714"/>
    <lineage>
        <taxon>Eukaryota</taxon>
        <taxon>Viridiplantae</taxon>
        <taxon>Chlorophyta</taxon>
        <taxon>core chlorophytes</taxon>
        <taxon>Chlorophyceae</taxon>
        <taxon>CS clade</taxon>
        <taxon>Chlamydomonadales</taxon>
        <taxon>Volvocaceae</taxon>
        <taxon>Volvox</taxon>
    </lineage>
</organism>
<reference evidence="2 3" key="1">
    <citation type="journal article" date="2023" name="IScience">
        <title>Expanded male sex-determining region conserved during the evolution of homothallism in the green alga Volvox.</title>
        <authorList>
            <person name="Yamamoto K."/>
            <person name="Matsuzaki R."/>
            <person name="Mahakham W."/>
            <person name="Heman W."/>
            <person name="Sekimoto H."/>
            <person name="Kawachi M."/>
            <person name="Minakuchi Y."/>
            <person name="Toyoda A."/>
            <person name="Nozaki H."/>
        </authorList>
    </citation>
    <scope>NUCLEOTIDE SEQUENCE [LARGE SCALE GENOMIC DNA]</scope>
    <source>
        <strain evidence="2 3">NIES-4468</strain>
    </source>
</reference>
<dbReference type="EMBL" id="BSDZ01000080">
    <property type="protein sequence ID" value="GLI68884.1"/>
    <property type="molecule type" value="Genomic_DNA"/>
</dbReference>
<name>A0ABQ5SHJ8_9CHLO</name>
<sequence>MTWSDEVQNSRFQVAIARATAERKLRKRGLPVPVTGTAQAGPLLAMVTVASGLVVWQHWNAPLRATLAKNPLVQQFRSLIFGPGSSGSRHTVTKSGVSKGNSSTKISAKKPAVVTPSPAQSAAAAAEARLAAASSPQGSTGIVPPIPSRPAQTEPQPLASPSASGTPAAGGSGGAPPSQKKKKSKKRR</sequence>
<evidence type="ECO:0000313" key="2">
    <source>
        <dbReference type="EMBL" id="GLI68884.1"/>
    </source>
</evidence>
<evidence type="ECO:0000256" key="1">
    <source>
        <dbReference type="SAM" id="MobiDB-lite"/>
    </source>
</evidence>
<keyword evidence="3" id="KW-1185">Reference proteome</keyword>
<feature type="compositionally biased region" description="Low complexity" evidence="1">
    <location>
        <begin position="111"/>
        <end position="136"/>
    </location>
</feature>
<gene>
    <name evidence="2" type="ORF">VaNZ11_013431</name>
</gene>
<feature type="compositionally biased region" description="Low complexity" evidence="1">
    <location>
        <begin position="157"/>
        <end position="167"/>
    </location>
</feature>
<accession>A0ABQ5SHJ8</accession>
<feature type="compositionally biased region" description="Basic residues" evidence="1">
    <location>
        <begin position="179"/>
        <end position="188"/>
    </location>
</feature>
<comment type="caution">
    <text evidence="2">The sequence shown here is derived from an EMBL/GenBank/DDBJ whole genome shotgun (WGS) entry which is preliminary data.</text>
</comment>
<feature type="compositionally biased region" description="Polar residues" evidence="1">
    <location>
        <begin position="86"/>
        <end position="106"/>
    </location>
</feature>
<dbReference type="Proteomes" id="UP001165090">
    <property type="component" value="Unassembled WGS sequence"/>
</dbReference>
<proteinExistence type="predicted"/>
<protein>
    <submittedName>
        <fullName evidence="2">Uncharacterized protein</fullName>
    </submittedName>
</protein>
<feature type="region of interest" description="Disordered" evidence="1">
    <location>
        <begin position="83"/>
        <end position="188"/>
    </location>
</feature>
<evidence type="ECO:0000313" key="3">
    <source>
        <dbReference type="Proteomes" id="UP001165090"/>
    </source>
</evidence>